<gene>
    <name evidence="1" type="ORF">Bhyg_08107</name>
</gene>
<feature type="non-terminal residue" evidence="1">
    <location>
        <position position="1"/>
    </location>
</feature>
<dbReference type="Proteomes" id="UP001151699">
    <property type="component" value="Chromosome B"/>
</dbReference>
<organism evidence="1 2">
    <name type="scientific">Pseudolycoriella hygida</name>
    <dbReference type="NCBI Taxonomy" id="35572"/>
    <lineage>
        <taxon>Eukaryota</taxon>
        <taxon>Metazoa</taxon>
        <taxon>Ecdysozoa</taxon>
        <taxon>Arthropoda</taxon>
        <taxon>Hexapoda</taxon>
        <taxon>Insecta</taxon>
        <taxon>Pterygota</taxon>
        <taxon>Neoptera</taxon>
        <taxon>Endopterygota</taxon>
        <taxon>Diptera</taxon>
        <taxon>Nematocera</taxon>
        <taxon>Sciaroidea</taxon>
        <taxon>Sciaridae</taxon>
        <taxon>Pseudolycoriella</taxon>
    </lineage>
</organism>
<dbReference type="AlphaFoldDB" id="A0A9Q0N4X1"/>
<reference evidence="1" key="1">
    <citation type="submission" date="2022-07" db="EMBL/GenBank/DDBJ databases">
        <authorList>
            <person name="Trinca V."/>
            <person name="Uliana J.V.C."/>
            <person name="Torres T.T."/>
            <person name="Ward R.J."/>
            <person name="Monesi N."/>
        </authorList>
    </citation>
    <scope>NUCLEOTIDE SEQUENCE</scope>
    <source>
        <strain evidence="1">HSMRA1968</strain>
        <tissue evidence="1">Whole embryos</tissue>
    </source>
</reference>
<dbReference type="EMBL" id="WJQU01000002">
    <property type="protein sequence ID" value="KAJ6643151.1"/>
    <property type="molecule type" value="Genomic_DNA"/>
</dbReference>
<comment type="caution">
    <text evidence="1">The sequence shown here is derived from an EMBL/GenBank/DDBJ whole genome shotgun (WGS) entry which is preliminary data.</text>
</comment>
<evidence type="ECO:0000313" key="1">
    <source>
        <dbReference type="EMBL" id="KAJ6643151.1"/>
    </source>
</evidence>
<evidence type="ECO:0000313" key="2">
    <source>
        <dbReference type="Proteomes" id="UP001151699"/>
    </source>
</evidence>
<keyword evidence="2" id="KW-1185">Reference proteome</keyword>
<protein>
    <submittedName>
        <fullName evidence="1">Uncharacterized protein</fullName>
    </submittedName>
</protein>
<accession>A0A9Q0N4X1</accession>
<name>A0A9Q0N4X1_9DIPT</name>
<proteinExistence type="predicted"/>
<sequence length="154" mass="17621">MQVTSMWTMQKVSPWHWREAILTLIGQVENYDDWDGCLHERCNMLCHKFLNLCTPVAIDPRFDEEEYYMGMTVAATPPAARSEENVTSDAAITAITEPHAGPQKAPDVEVVAHLTQDLERELDIKRENLIQTLSTSTDIDTDKEVEDRDQKLIF</sequence>